<feature type="domain" description="MurNAc-LAA" evidence="4">
    <location>
        <begin position="253"/>
        <end position="407"/>
    </location>
</feature>
<evidence type="ECO:0000259" key="4">
    <source>
        <dbReference type="SMART" id="SM00646"/>
    </source>
</evidence>
<dbReference type="AlphaFoldDB" id="A0A3D9HW67"/>
<dbReference type="PANTHER" id="PTHR30404:SF0">
    <property type="entry name" value="N-ACETYLMURAMOYL-L-ALANINE AMIDASE AMIC"/>
    <property type="match status" value="1"/>
</dbReference>
<dbReference type="GO" id="GO:0009253">
    <property type="term" value="P:peptidoglycan catabolic process"/>
    <property type="evidence" value="ECO:0007669"/>
    <property type="project" value="InterPro"/>
</dbReference>
<dbReference type="PANTHER" id="PTHR30404">
    <property type="entry name" value="N-ACETYLMURAMOYL-L-ALANINE AMIDASE"/>
    <property type="match status" value="1"/>
</dbReference>
<evidence type="ECO:0000313" key="6">
    <source>
        <dbReference type="Proteomes" id="UP000256845"/>
    </source>
</evidence>
<dbReference type="InterPro" id="IPR021731">
    <property type="entry name" value="AMIN_dom"/>
</dbReference>
<comment type="catalytic activity">
    <reaction evidence="1">
        <text>Hydrolyzes the link between N-acetylmuramoyl residues and L-amino acid residues in certain cell-wall glycopeptides.</text>
        <dbReference type="EC" id="3.5.1.28"/>
    </reaction>
</comment>
<sequence length="419" mass="46867">MTEKPTTGLMKGTARGMAGLFLCLLMLVVNLSGKAFAAKDIQVNEVRIGEHAGYTRFVVDMNSQVPYEIFTLSGPYRVVIDLPELNWAQKKSKPLGLVAGYRYGLFRPGVSRIVIDTKKPVAIKKHFRIAPGGKSGHRVVIDIIPVTDQTFAATSRKVTSPDWPDYIKRHQQRDVVNSTPAPTPAPEKRKPMIILDPGHGGPDPGAIGSMGTYEKKVTLSVAKAVKAALEKSGRYRVRLTRDRDFYIPLRQRYQVAEKHEADLFVSLHADKIDRRNVRGASVYTLSENASDKEAAKLAAKENKSDLIAGVDLSGYDEVVARTLLDFEQRATMEQSWHFAEMLVKDLGQEIRLLRNTHRFAGFAVLKSPTVPSVLIELGYLSNRKDEKLLRDPVHHRKIGSALLRAVDAYFRRQNRLSRS</sequence>
<gene>
    <name evidence="5" type="ORF">DFP90_101452</name>
</gene>
<name>A0A3D9HW67_9PROT</name>
<evidence type="ECO:0000313" key="5">
    <source>
        <dbReference type="EMBL" id="RED53660.1"/>
    </source>
</evidence>
<dbReference type="InterPro" id="IPR002508">
    <property type="entry name" value="MurNAc-LAA_cat"/>
</dbReference>
<dbReference type="Gene3D" id="2.60.40.3500">
    <property type="match status" value="1"/>
</dbReference>
<dbReference type="InterPro" id="IPR050695">
    <property type="entry name" value="N-acetylmuramoyl_amidase_3"/>
</dbReference>
<dbReference type="GO" id="GO:0030288">
    <property type="term" value="C:outer membrane-bounded periplasmic space"/>
    <property type="evidence" value="ECO:0007669"/>
    <property type="project" value="TreeGrafter"/>
</dbReference>
<dbReference type="Pfam" id="PF01520">
    <property type="entry name" value="Amidase_3"/>
    <property type="match status" value="1"/>
</dbReference>
<dbReference type="CDD" id="cd02696">
    <property type="entry name" value="MurNAc-LAA"/>
    <property type="match status" value="1"/>
</dbReference>
<dbReference type="Proteomes" id="UP000256845">
    <property type="component" value="Unassembled WGS sequence"/>
</dbReference>
<organism evidence="5 6">
    <name type="scientific">Aestuariispira insulae</name>
    <dbReference type="NCBI Taxonomy" id="1461337"/>
    <lineage>
        <taxon>Bacteria</taxon>
        <taxon>Pseudomonadati</taxon>
        <taxon>Pseudomonadota</taxon>
        <taxon>Alphaproteobacteria</taxon>
        <taxon>Rhodospirillales</taxon>
        <taxon>Kiloniellaceae</taxon>
        <taxon>Aestuariispira</taxon>
    </lineage>
</organism>
<comment type="caution">
    <text evidence="5">The sequence shown here is derived from an EMBL/GenBank/DDBJ whole genome shotgun (WGS) entry which is preliminary data.</text>
</comment>
<reference evidence="5 6" key="1">
    <citation type="submission" date="2018-07" db="EMBL/GenBank/DDBJ databases">
        <title>Genomic Encyclopedia of Type Strains, Phase III (KMG-III): the genomes of soil and plant-associated and newly described type strains.</title>
        <authorList>
            <person name="Whitman W."/>
        </authorList>
    </citation>
    <scope>NUCLEOTIDE SEQUENCE [LARGE SCALE GENOMIC DNA]</scope>
    <source>
        <strain evidence="5 6">CECT 8488</strain>
    </source>
</reference>
<proteinExistence type="predicted"/>
<dbReference type="GO" id="GO:0008745">
    <property type="term" value="F:N-acetylmuramoyl-L-alanine amidase activity"/>
    <property type="evidence" value="ECO:0007669"/>
    <property type="project" value="UniProtKB-EC"/>
</dbReference>
<evidence type="ECO:0000256" key="1">
    <source>
        <dbReference type="ARBA" id="ARBA00001561"/>
    </source>
</evidence>
<dbReference type="Pfam" id="PF11741">
    <property type="entry name" value="AMIN"/>
    <property type="match status" value="1"/>
</dbReference>
<accession>A0A3D9HW67</accession>
<dbReference type="EC" id="3.5.1.28" evidence="2"/>
<dbReference type="Gene3D" id="3.40.630.40">
    <property type="entry name" value="Zn-dependent exopeptidases"/>
    <property type="match status" value="1"/>
</dbReference>
<dbReference type="SUPFAM" id="SSF53187">
    <property type="entry name" value="Zn-dependent exopeptidases"/>
    <property type="match status" value="1"/>
</dbReference>
<evidence type="ECO:0000256" key="3">
    <source>
        <dbReference type="ARBA" id="ARBA00022801"/>
    </source>
</evidence>
<keyword evidence="6" id="KW-1185">Reference proteome</keyword>
<dbReference type="EMBL" id="QRDW01000001">
    <property type="protein sequence ID" value="RED53660.1"/>
    <property type="molecule type" value="Genomic_DNA"/>
</dbReference>
<evidence type="ECO:0000256" key="2">
    <source>
        <dbReference type="ARBA" id="ARBA00011901"/>
    </source>
</evidence>
<protein>
    <recommendedName>
        <fullName evidence="2">N-acetylmuramoyl-L-alanine amidase</fullName>
        <ecNumber evidence="2">3.5.1.28</ecNumber>
    </recommendedName>
</protein>
<keyword evidence="3" id="KW-0378">Hydrolase</keyword>
<dbReference type="SMART" id="SM00646">
    <property type="entry name" value="Ami_3"/>
    <property type="match status" value="1"/>
</dbReference>